<dbReference type="PANTHER" id="PTHR12901">
    <property type="entry name" value="SPERM PROTEIN HOMOLOG"/>
    <property type="match status" value="1"/>
</dbReference>
<dbReference type="Ensembl" id="ENSPCET00000000466.1">
    <property type="protein sequence ID" value="ENSPCEP00000000455.1"/>
    <property type="gene ID" value="ENSPCEG00000000398.1"/>
</dbReference>
<dbReference type="InterPro" id="IPR044996">
    <property type="entry name" value="COQ10-like"/>
</dbReference>
<dbReference type="Pfam" id="PF03364">
    <property type="entry name" value="Polyketide_cyc"/>
    <property type="match status" value="1"/>
</dbReference>
<dbReference type="Proteomes" id="UP000694393">
    <property type="component" value="Unplaced"/>
</dbReference>
<evidence type="ECO:0000256" key="2">
    <source>
        <dbReference type="ARBA" id="ARBA00011814"/>
    </source>
</evidence>
<evidence type="ECO:0000256" key="3">
    <source>
        <dbReference type="ARBA" id="ARBA00024947"/>
    </source>
</evidence>
<comment type="subunit">
    <text evidence="2">Interacts with coenzyme Q.</text>
</comment>
<reference evidence="5" key="1">
    <citation type="submission" date="2025-08" db="UniProtKB">
        <authorList>
            <consortium name="Ensembl"/>
        </authorList>
    </citation>
    <scope>IDENTIFICATION</scope>
</reference>
<dbReference type="PANTHER" id="PTHR12901:SF14">
    <property type="entry name" value="COENZYME Q-BINDING PROTEIN COQ10 HOMOLOG, MITOCHONDRIAL"/>
    <property type="match status" value="1"/>
</dbReference>
<dbReference type="SUPFAM" id="SSF55961">
    <property type="entry name" value="Bet v1-like"/>
    <property type="match status" value="1"/>
</dbReference>
<comment type="similarity">
    <text evidence="1">Belongs to the COQ10 family.</text>
</comment>
<dbReference type="CDD" id="cd07813">
    <property type="entry name" value="COQ10p_like"/>
    <property type="match status" value="1"/>
</dbReference>
<dbReference type="AlphaFoldDB" id="A0A8C8R5X2"/>
<comment type="function">
    <text evidence="3">Required for the function of coenzyme Q in the respiratory chain. May serve as a chaperone or may be involved in the transport of Q6 from its site of synthesis to the catalytic sites of the respiratory complexes.</text>
</comment>
<dbReference type="GO" id="GO:0045333">
    <property type="term" value="P:cellular respiration"/>
    <property type="evidence" value="ECO:0007669"/>
    <property type="project" value="InterPro"/>
</dbReference>
<evidence type="ECO:0000259" key="4">
    <source>
        <dbReference type="Pfam" id="PF03364"/>
    </source>
</evidence>
<evidence type="ECO:0000256" key="1">
    <source>
        <dbReference type="ARBA" id="ARBA00006885"/>
    </source>
</evidence>
<dbReference type="InterPro" id="IPR023393">
    <property type="entry name" value="START-like_dom_sf"/>
</dbReference>
<proteinExistence type="inferred from homology"/>
<dbReference type="Gene3D" id="3.30.530.20">
    <property type="match status" value="1"/>
</dbReference>
<name>A0A8C8R5X2_9SAUR</name>
<accession>A0A8C8R5X2</accession>
<organism evidence="5 6">
    <name type="scientific">Pelusios castaneus</name>
    <name type="common">West African mud turtle</name>
    <dbReference type="NCBI Taxonomy" id="367368"/>
    <lineage>
        <taxon>Eukaryota</taxon>
        <taxon>Metazoa</taxon>
        <taxon>Chordata</taxon>
        <taxon>Craniata</taxon>
        <taxon>Vertebrata</taxon>
        <taxon>Euteleostomi</taxon>
        <taxon>Archelosauria</taxon>
        <taxon>Testudinata</taxon>
        <taxon>Testudines</taxon>
        <taxon>Pleurodira</taxon>
        <taxon>Pelomedusidae</taxon>
        <taxon>Pelusios</taxon>
    </lineage>
</organism>
<dbReference type="GO" id="GO:0005739">
    <property type="term" value="C:mitochondrion"/>
    <property type="evidence" value="ECO:0007669"/>
    <property type="project" value="TreeGrafter"/>
</dbReference>
<evidence type="ECO:0000313" key="6">
    <source>
        <dbReference type="Proteomes" id="UP000694393"/>
    </source>
</evidence>
<feature type="domain" description="Coenzyme Q-binding protein COQ10 START" evidence="4">
    <location>
        <begin position="81"/>
        <end position="209"/>
    </location>
</feature>
<reference evidence="5" key="2">
    <citation type="submission" date="2025-09" db="UniProtKB">
        <authorList>
            <consortium name="Ensembl"/>
        </authorList>
    </citation>
    <scope>IDENTIFICATION</scope>
</reference>
<protein>
    <recommendedName>
        <fullName evidence="4">Coenzyme Q-binding protein COQ10 START domain-containing protein</fullName>
    </recommendedName>
</protein>
<evidence type="ECO:0000313" key="5">
    <source>
        <dbReference type="Ensembl" id="ENSPCEP00000000455.1"/>
    </source>
</evidence>
<dbReference type="GO" id="GO:0048039">
    <property type="term" value="F:ubiquinone binding"/>
    <property type="evidence" value="ECO:0007669"/>
    <property type="project" value="InterPro"/>
</dbReference>
<dbReference type="InterPro" id="IPR005031">
    <property type="entry name" value="COQ10_START"/>
</dbReference>
<keyword evidence="6" id="KW-1185">Reference proteome</keyword>
<sequence>MAGSSRSGAALVRALRGAGGRLRRGDGTRYLSSCGILATAPARPPVSQASGPKTPARTFLDLAAPLLGSKRMEYSEARVLGYSTEQMYNVVADVESYQFFVPWCNSSRVLSCRKGLARAELEVGFAPLVERYVSEISLIPQHQIRAVCKDGRIFSHLETLWRFGPGLPGQPDTCTLEFYVSFEFKSVLHSHLASLFFNEVVKQMVTAFESWAEKMYGPQVAMQPQKCLQATRCM</sequence>